<dbReference type="Pfam" id="PF02517">
    <property type="entry name" value="Rce1-like"/>
    <property type="match status" value="1"/>
</dbReference>
<dbReference type="InterPro" id="IPR003675">
    <property type="entry name" value="Rce1/LyrA-like_dom"/>
</dbReference>
<dbReference type="AlphaFoldDB" id="A0A0F9C5R0"/>
<feature type="transmembrane region" description="Helical" evidence="1">
    <location>
        <begin position="64"/>
        <end position="83"/>
    </location>
</feature>
<evidence type="ECO:0000313" key="3">
    <source>
        <dbReference type="EMBL" id="KKK91976.1"/>
    </source>
</evidence>
<keyword evidence="1" id="KW-0472">Membrane</keyword>
<feature type="transmembrane region" description="Helical" evidence="1">
    <location>
        <begin position="166"/>
        <end position="183"/>
    </location>
</feature>
<organism evidence="3">
    <name type="scientific">marine sediment metagenome</name>
    <dbReference type="NCBI Taxonomy" id="412755"/>
    <lineage>
        <taxon>unclassified sequences</taxon>
        <taxon>metagenomes</taxon>
        <taxon>ecological metagenomes</taxon>
    </lineage>
</organism>
<proteinExistence type="predicted"/>
<accession>A0A0F9C5R0</accession>
<keyword evidence="1" id="KW-1133">Transmembrane helix</keyword>
<evidence type="ECO:0000256" key="1">
    <source>
        <dbReference type="SAM" id="Phobius"/>
    </source>
</evidence>
<evidence type="ECO:0000259" key="2">
    <source>
        <dbReference type="Pfam" id="PF02517"/>
    </source>
</evidence>
<feature type="domain" description="CAAX prenyl protease 2/Lysostaphin resistance protein A-like" evidence="2">
    <location>
        <begin position="112"/>
        <end position="200"/>
    </location>
</feature>
<feature type="transmembrane region" description="Helical" evidence="1">
    <location>
        <begin position="188"/>
        <end position="209"/>
    </location>
</feature>
<comment type="caution">
    <text evidence="3">The sequence shown here is derived from an EMBL/GenBank/DDBJ whole genome shotgun (WGS) entry which is preliminary data.</text>
</comment>
<feature type="transmembrane region" description="Helical" evidence="1">
    <location>
        <begin position="30"/>
        <end position="52"/>
    </location>
</feature>
<dbReference type="GO" id="GO:0004175">
    <property type="term" value="F:endopeptidase activity"/>
    <property type="evidence" value="ECO:0007669"/>
    <property type="project" value="UniProtKB-ARBA"/>
</dbReference>
<gene>
    <name evidence="3" type="ORF">LCGC14_2707550</name>
</gene>
<sequence length="210" mass="24021">MGSTWAITLIAGVLFTPLFMTQGIGRFDFWWWMSTNLTILLVLVTIFDRHWWSEIRIDIKHQTLWKVGFGILSALFLYIVFYAGNIVSRQIFSFAKSGIENVYAFKSGVSPFRIAVLMVLLIGPGEELFWRGFLQRRLQMEQGRWRGFIIATSIYTLVHLASGNAMLILAAGLCGLFWGFLYVQKGSILLNIVSHTVWDVAIFLLFPVIE</sequence>
<dbReference type="EMBL" id="LAZR01048418">
    <property type="protein sequence ID" value="KKK91976.1"/>
    <property type="molecule type" value="Genomic_DNA"/>
</dbReference>
<name>A0A0F9C5R0_9ZZZZ</name>
<reference evidence="3" key="1">
    <citation type="journal article" date="2015" name="Nature">
        <title>Complex archaea that bridge the gap between prokaryotes and eukaryotes.</title>
        <authorList>
            <person name="Spang A."/>
            <person name="Saw J.H."/>
            <person name="Jorgensen S.L."/>
            <person name="Zaremba-Niedzwiedzka K."/>
            <person name="Martijn J."/>
            <person name="Lind A.E."/>
            <person name="van Eijk R."/>
            <person name="Schleper C."/>
            <person name="Guy L."/>
            <person name="Ettema T.J."/>
        </authorList>
    </citation>
    <scope>NUCLEOTIDE SEQUENCE</scope>
</reference>
<keyword evidence="1" id="KW-0812">Transmembrane</keyword>
<dbReference type="GO" id="GO:0080120">
    <property type="term" value="P:CAAX-box protein maturation"/>
    <property type="evidence" value="ECO:0007669"/>
    <property type="project" value="UniProtKB-ARBA"/>
</dbReference>
<protein>
    <recommendedName>
        <fullName evidence="2">CAAX prenyl protease 2/Lysostaphin resistance protein A-like domain-containing protein</fullName>
    </recommendedName>
</protein>